<dbReference type="Gene3D" id="1.10.287.70">
    <property type="match status" value="1"/>
</dbReference>
<feature type="transmembrane region" description="Helical" evidence="1">
    <location>
        <begin position="197"/>
        <end position="217"/>
    </location>
</feature>
<protein>
    <submittedName>
        <fullName evidence="3">Potassium channel family protein</fullName>
    </submittedName>
</protein>
<evidence type="ECO:0000313" key="4">
    <source>
        <dbReference type="Proteomes" id="UP001201449"/>
    </source>
</evidence>
<reference evidence="3 4" key="1">
    <citation type="submission" date="2022-01" db="EMBL/GenBank/DDBJ databases">
        <title>Mariniradius saccharolyticus sp. nov., isolated from sediment of a river.</title>
        <authorList>
            <person name="Liu H."/>
        </authorList>
    </citation>
    <scope>NUCLEOTIDE SEQUENCE [LARGE SCALE GENOMIC DNA]</scope>
    <source>
        <strain evidence="3 4">RY-2</strain>
    </source>
</reference>
<dbReference type="SUPFAM" id="SSF81324">
    <property type="entry name" value="Voltage-gated potassium channels"/>
    <property type="match status" value="1"/>
</dbReference>
<keyword evidence="1" id="KW-0472">Membrane</keyword>
<evidence type="ECO:0000256" key="1">
    <source>
        <dbReference type="SAM" id="Phobius"/>
    </source>
</evidence>
<keyword evidence="1" id="KW-0812">Transmembrane</keyword>
<proteinExistence type="predicted"/>
<dbReference type="Proteomes" id="UP001201449">
    <property type="component" value="Unassembled WGS sequence"/>
</dbReference>
<dbReference type="InterPro" id="IPR013099">
    <property type="entry name" value="K_chnl_dom"/>
</dbReference>
<name>A0ABS9BYW8_9BACT</name>
<feature type="transmembrane region" description="Helical" evidence="1">
    <location>
        <begin position="98"/>
        <end position="116"/>
    </location>
</feature>
<organism evidence="3 4">
    <name type="scientific">Mariniradius sediminis</name>
    <dbReference type="NCBI Taxonomy" id="2909237"/>
    <lineage>
        <taxon>Bacteria</taxon>
        <taxon>Pseudomonadati</taxon>
        <taxon>Bacteroidota</taxon>
        <taxon>Cytophagia</taxon>
        <taxon>Cytophagales</taxon>
        <taxon>Cyclobacteriaceae</taxon>
        <taxon>Mariniradius</taxon>
    </lineage>
</organism>
<dbReference type="EMBL" id="JAKEVZ010000017">
    <property type="protein sequence ID" value="MCF1752947.1"/>
    <property type="molecule type" value="Genomic_DNA"/>
</dbReference>
<accession>A0ABS9BYW8</accession>
<keyword evidence="1" id="KW-1133">Transmembrane helix</keyword>
<keyword evidence="3" id="KW-0407">Ion channel</keyword>
<comment type="caution">
    <text evidence="3">The sequence shown here is derived from an EMBL/GenBank/DDBJ whole genome shotgun (WGS) entry which is preliminary data.</text>
</comment>
<keyword evidence="3" id="KW-0406">Ion transport</keyword>
<feature type="transmembrane region" description="Helical" evidence="1">
    <location>
        <begin position="42"/>
        <end position="59"/>
    </location>
</feature>
<feature type="transmembrane region" description="Helical" evidence="1">
    <location>
        <begin position="66"/>
        <end position="86"/>
    </location>
</feature>
<evidence type="ECO:0000259" key="2">
    <source>
        <dbReference type="Pfam" id="PF07885"/>
    </source>
</evidence>
<keyword evidence="4" id="KW-1185">Reference proteome</keyword>
<feature type="transmembrane region" description="Helical" evidence="1">
    <location>
        <begin position="171"/>
        <end position="190"/>
    </location>
</feature>
<dbReference type="Pfam" id="PF07885">
    <property type="entry name" value="Ion_trans_2"/>
    <property type="match status" value="1"/>
</dbReference>
<sequence length="225" mass="25568">MTDFLKKAKNYWISDASFLSLFLMLFATVFLLPVMIDNEQESTVFLNMMFVLLFFVGVFSSRERVFLVFSISLLSIHIVLKLIRFGNNPYEFYLLERIVILGNLLVFVIINFRLLFRDDQVNLYRIVGAVNVYLLVALVGAMGFEIIQLTHGQSIGGSVEFGGNEKDYVHYMYYSLVCITTVGFGDIFPINMPTKMLSVFLSALGILYPAVVIAKLVSFPMVAKK</sequence>
<feature type="domain" description="Potassium channel" evidence="2">
    <location>
        <begin position="149"/>
        <end position="219"/>
    </location>
</feature>
<keyword evidence="3" id="KW-0813">Transport</keyword>
<gene>
    <name evidence="3" type="ORF">L0U89_17950</name>
</gene>
<feature type="transmembrane region" description="Helical" evidence="1">
    <location>
        <begin position="12"/>
        <end position="36"/>
    </location>
</feature>
<dbReference type="GO" id="GO:0034220">
    <property type="term" value="P:monoatomic ion transmembrane transport"/>
    <property type="evidence" value="ECO:0007669"/>
    <property type="project" value="UniProtKB-KW"/>
</dbReference>
<evidence type="ECO:0000313" key="3">
    <source>
        <dbReference type="EMBL" id="MCF1752947.1"/>
    </source>
</evidence>
<dbReference type="RefSeq" id="WP_234862778.1">
    <property type="nucleotide sequence ID" value="NZ_JAKEVZ010000017.1"/>
</dbReference>
<feature type="transmembrane region" description="Helical" evidence="1">
    <location>
        <begin position="123"/>
        <end position="144"/>
    </location>
</feature>